<dbReference type="Proteomes" id="UP000799770">
    <property type="component" value="Unassembled WGS sequence"/>
</dbReference>
<proteinExistence type="predicted"/>
<reference evidence="1" key="1">
    <citation type="journal article" date="2020" name="Stud. Mycol.">
        <title>101 Dothideomycetes genomes: a test case for predicting lifestyles and emergence of pathogens.</title>
        <authorList>
            <person name="Haridas S."/>
            <person name="Albert R."/>
            <person name="Binder M."/>
            <person name="Bloem J."/>
            <person name="Labutti K."/>
            <person name="Salamov A."/>
            <person name="Andreopoulos B."/>
            <person name="Baker S."/>
            <person name="Barry K."/>
            <person name="Bills G."/>
            <person name="Bluhm B."/>
            <person name="Cannon C."/>
            <person name="Castanera R."/>
            <person name="Culley D."/>
            <person name="Daum C."/>
            <person name="Ezra D."/>
            <person name="Gonzalez J."/>
            <person name="Henrissat B."/>
            <person name="Kuo A."/>
            <person name="Liang C."/>
            <person name="Lipzen A."/>
            <person name="Lutzoni F."/>
            <person name="Magnuson J."/>
            <person name="Mondo S."/>
            <person name="Nolan M."/>
            <person name="Ohm R."/>
            <person name="Pangilinan J."/>
            <person name="Park H.-J."/>
            <person name="Ramirez L."/>
            <person name="Alfaro M."/>
            <person name="Sun H."/>
            <person name="Tritt A."/>
            <person name="Yoshinaga Y."/>
            <person name="Zwiers L.-H."/>
            <person name="Turgeon B."/>
            <person name="Goodwin S."/>
            <person name="Spatafora J."/>
            <person name="Crous P."/>
            <person name="Grigoriev I."/>
        </authorList>
    </citation>
    <scope>NUCLEOTIDE SEQUENCE</scope>
    <source>
        <strain evidence="1">CBS 627.86</strain>
    </source>
</reference>
<sequence>MAICTCDHGNNMISTSCGLLRIDITSLAPLAGMRIHFQASRDLESSILPSTTNFFAQLPVLPSFLSSASPISPLHLFLSQSRTSRKSSRAPQSTDPGTGYSLRFTCESGLSFCHCLSWQRLSVPPKVSSKQSRWMFRRFCDARCLCGGEEKWVGDFGDCVTG</sequence>
<organism evidence="1 2">
    <name type="scientific">Lophiotrema nucula</name>
    <dbReference type="NCBI Taxonomy" id="690887"/>
    <lineage>
        <taxon>Eukaryota</taxon>
        <taxon>Fungi</taxon>
        <taxon>Dikarya</taxon>
        <taxon>Ascomycota</taxon>
        <taxon>Pezizomycotina</taxon>
        <taxon>Dothideomycetes</taxon>
        <taxon>Pleosporomycetidae</taxon>
        <taxon>Pleosporales</taxon>
        <taxon>Lophiotremataceae</taxon>
        <taxon>Lophiotrema</taxon>
    </lineage>
</organism>
<keyword evidence="2" id="KW-1185">Reference proteome</keyword>
<dbReference type="AlphaFoldDB" id="A0A6A5YT53"/>
<name>A0A6A5YT53_9PLEO</name>
<gene>
    <name evidence="1" type="ORF">BDV96DRAFT_584807</name>
</gene>
<evidence type="ECO:0000313" key="1">
    <source>
        <dbReference type="EMBL" id="KAF2109914.1"/>
    </source>
</evidence>
<dbReference type="EMBL" id="ML977340">
    <property type="protein sequence ID" value="KAF2109914.1"/>
    <property type="molecule type" value="Genomic_DNA"/>
</dbReference>
<evidence type="ECO:0000313" key="2">
    <source>
        <dbReference type="Proteomes" id="UP000799770"/>
    </source>
</evidence>
<accession>A0A6A5YT53</accession>
<protein>
    <submittedName>
        <fullName evidence="1">Uncharacterized protein</fullName>
    </submittedName>
</protein>